<dbReference type="EMBL" id="QICL01000004">
    <property type="protein sequence ID" value="PXV66745.1"/>
    <property type="molecule type" value="Genomic_DNA"/>
</dbReference>
<proteinExistence type="predicted"/>
<organism evidence="1 2">
    <name type="scientific">Dysgonomonas alginatilytica</name>
    <dbReference type="NCBI Taxonomy" id="1605892"/>
    <lineage>
        <taxon>Bacteria</taxon>
        <taxon>Pseudomonadati</taxon>
        <taxon>Bacteroidota</taxon>
        <taxon>Bacteroidia</taxon>
        <taxon>Bacteroidales</taxon>
        <taxon>Dysgonomonadaceae</taxon>
        <taxon>Dysgonomonas</taxon>
    </lineage>
</organism>
<keyword evidence="2" id="KW-1185">Reference proteome</keyword>
<comment type="caution">
    <text evidence="1">The sequence shown here is derived from an EMBL/GenBank/DDBJ whole genome shotgun (WGS) entry which is preliminary data.</text>
</comment>
<gene>
    <name evidence="1" type="ORF">CLV62_1045</name>
</gene>
<reference evidence="1 2" key="1">
    <citation type="submission" date="2018-03" db="EMBL/GenBank/DDBJ databases">
        <title>Genomic Encyclopedia of Archaeal and Bacterial Type Strains, Phase II (KMG-II): from individual species to whole genera.</title>
        <authorList>
            <person name="Goeker M."/>
        </authorList>
    </citation>
    <scope>NUCLEOTIDE SEQUENCE [LARGE SCALE GENOMIC DNA]</scope>
    <source>
        <strain evidence="1 2">DSM 100214</strain>
    </source>
</reference>
<dbReference type="Proteomes" id="UP000247973">
    <property type="component" value="Unassembled WGS sequence"/>
</dbReference>
<protein>
    <submittedName>
        <fullName evidence="1">Uncharacterized protein</fullName>
    </submittedName>
</protein>
<evidence type="ECO:0000313" key="2">
    <source>
        <dbReference type="Proteomes" id="UP000247973"/>
    </source>
</evidence>
<dbReference type="AlphaFoldDB" id="A0A2V3PTV8"/>
<accession>A0A2V3PTV8</accession>
<evidence type="ECO:0000313" key="1">
    <source>
        <dbReference type="EMBL" id="PXV66745.1"/>
    </source>
</evidence>
<name>A0A2V3PTV8_9BACT</name>
<sequence>MAKDKTTLQLFSPIELFLPIGNKRMGSDFRVSTKMK</sequence>